<dbReference type="Pfam" id="PF07730">
    <property type="entry name" value="HisKA_3"/>
    <property type="match status" value="1"/>
</dbReference>
<feature type="transmembrane region" description="Helical" evidence="4">
    <location>
        <begin position="132"/>
        <end position="154"/>
    </location>
</feature>
<name>A0A9D2C8A6_9MICO</name>
<evidence type="ECO:0000313" key="7">
    <source>
        <dbReference type="Proteomes" id="UP000824005"/>
    </source>
</evidence>
<keyword evidence="4" id="KW-1133">Transmembrane helix</keyword>
<comment type="caution">
    <text evidence="6">The sequence shown here is derived from an EMBL/GenBank/DDBJ whole genome shotgun (WGS) entry which is preliminary data.</text>
</comment>
<dbReference type="Proteomes" id="UP000824005">
    <property type="component" value="Unassembled WGS sequence"/>
</dbReference>
<dbReference type="PANTHER" id="PTHR24421">
    <property type="entry name" value="NITRATE/NITRITE SENSOR PROTEIN NARX-RELATED"/>
    <property type="match status" value="1"/>
</dbReference>
<dbReference type="InterPro" id="IPR011712">
    <property type="entry name" value="Sig_transdc_His_kin_sub3_dim/P"/>
</dbReference>
<dbReference type="GO" id="GO:0046983">
    <property type="term" value="F:protein dimerization activity"/>
    <property type="evidence" value="ECO:0007669"/>
    <property type="project" value="InterPro"/>
</dbReference>
<dbReference type="CDD" id="cd16917">
    <property type="entry name" value="HATPase_UhpB-NarQ-NarX-like"/>
    <property type="match status" value="1"/>
</dbReference>
<accession>A0A9D2C8A6</accession>
<feature type="transmembrane region" description="Helical" evidence="4">
    <location>
        <begin position="6"/>
        <end position="27"/>
    </location>
</feature>
<dbReference type="InterPro" id="IPR050482">
    <property type="entry name" value="Sensor_HK_TwoCompSys"/>
</dbReference>
<keyword evidence="4" id="KW-0472">Membrane</keyword>
<evidence type="ECO:0000256" key="3">
    <source>
        <dbReference type="ARBA" id="ARBA00023012"/>
    </source>
</evidence>
<sequence length="375" mass="40088">MKQMTADYWAGLAMIAVVVGAAYPVLFRLVEPSIPYLAWVGVFIGMLAAATLSLLSDGQRWGTVLFCVGVVASWVLLLTTAGSTGFLAIISVVFAAVSVYIVPFILVGCVILGNTIVLAVASYLSAPNVTEIVLVTGLYLLLQVGTALSSSAIIREQTMRKRLSEKNIELQAAGVLLEESTRTAERLRISRDLHDSIGHKLTVLSLELEAARHSEDEAARTHVEKASSVAREVLGDLRATVSEMREESSDLTGALQGVVDGIPSLDIAVSVDEDVRVDGDVQEVLVRAVQEIATNTMRHADAHQLQIRVRYEEDGAVRLEALDDGRGAAHPVPGNGLRGMIERFDAIDGDVELDGSNGFGIVARVPLAARQVPAV</sequence>
<evidence type="ECO:0000256" key="2">
    <source>
        <dbReference type="ARBA" id="ARBA00022777"/>
    </source>
</evidence>
<keyword evidence="3" id="KW-0902">Two-component regulatory system</keyword>
<dbReference type="AlphaFoldDB" id="A0A9D2C8A6"/>
<dbReference type="Gene3D" id="3.30.565.10">
    <property type="entry name" value="Histidine kinase-like ATPase, C-terminal domain"/>
    <property type="match status" value="1"/>
</dbReference>
<evidence type="ECO:0000313" key="6">
    <source>
        <dbReference type="EMBL" id="HIY65911.1"/>
    </source>
</evidence>
<dbReference type="PANTHER" id="PTHR24421:SF59">
    <property type="entry name" value="OXYGEN SENSOR HISTIDINE KINASE NREB"/>
    <property type="match status" value="1"/>
</dbReference>
<evidence type="ECO:0000259" key="5">
    <source>
        <dbReference type="Pfam" id="PF07730"/>
    </source>
</evidence>
<dbReference type="SUPFAM" id="SSF55874">
    <property type="entry name" value="ATPase domain of HSP90 chaperone/DNA topoisomerase II/histidine kinase"/>
    <property type="match status" value="1"/>
</dbReference>
<organism evidence="6 7">
    <name type="scientific">Candidatus Agrococcus pullicola</name>
    <dbReference type="NCBI Taxonomy" id="2838429"/>
    <lineage>
        <taxon>Bacteria</taxon>
        <taxon>Bacillati</taxon>
        <taxon>Actinomycetota</taxon>
        <taxon>Actinomycetes</taxon>
        <taxon>Micrococcales</taxon>
        <taxon>Microbacteriaceae</taxon>
        <taxon>Agrococcus</taxon>
    </lineage>
</organism>
<feature type="transmembrane region" description="Helical" evidence="4">
    <location>
        <begin position="87"/>
        <end position="120"/>
    </location>
</feature>
<protein>
    <submittedName>
        <fullName evidence="6">Two-component sensor histidine kinase</fullName>
    </submittedName>
</protein>
<reference evidence="6" key="2">
    <citation type="submission" date="2021-04" db="EMBL/GenBank/DDBJ databases">
        <authorList>
            <person name="Gilroy R."/>
        </authorList>
    </citation>
    <scope>NUCLEOTIDE SEQUENCE</scope>
    <source>
        <strain evidence="6">ChiGjej1B1-98</strain>
    </source>
</reference>
<evidence type="ECO:0000256" key="1">
    <source>
        <dbReference type="ARBA" id="ARBA00022679"/>
    </source>
</evidence>
<dbReference type="GO" id="GO:0016020">
    <property type="term" value="C:membrane"/>
    <property type="evidence" value="ECO:0007669"/>
    <property type="project" value="InterPro"/>
</dbReference>
<reference evidence="6" key="1">
    <citation type="journal article" date="2021" name="PeerJ">
        <title>Extensive microbial diversity within the chicken gut microbiome revealed by metagenomics and culture.</title>
        <authorList>
            <person name="Gilroy R."/>
            <person name="Ravi A."/>
            <person name="Getino M."/>
            <person name="Pursley I."/>
            <person name="Horton D.L."/>
            <person name="Alikhan N.F."/>
            <person name="Baker D."/>
            <person name="Gharbi K."/>
            <person name="Hall N."/>
            <person name="Watson M."/>
            <person name="Adriaenssens E.M."/>
            <person name="Foster-Nyarko E."/>
            <person name="Jarju S."/>
            <person name="Secka A."/>
            <person name="Antonio M."/>
            <person name="Oren A."/>
            <person name="Chaudhuri R.R."/>
            <person name="La Ragione R."/>
            <person name="Hildebrand F."/>
            <person name="Pallen M.J."/>
        </authorList>
    </citation>
    <scope>NUCLEOTIDE SEQUENCE</scope>
    <source>
        <strain evidence="6">ChiGjej1B1-98</strain>
    </source>
</reference>
<feature type="transmembrane region" description="Helical" evidence="4">
    <location>
        <begin position="34"/>
        <end position="55"/>
    </location>
</feature>
<dbReference type="InterPro" id="IPR036890">
    <property type="entry name" value="HATPase_C_sf"/>
</dbReference>
<keyword evidence="1" id="KW-0808">Transferase</keyword>
<feature type="domain" description="Signal transduction histidine kinase subgroup 3 dimerisation and phosphoacceptor" evidence="5">
    <location>
        <begin position="185"/>
        <end position="247"/>
    </location>
</feature>
<proteinExistence type="predicted"/>
<dbReference type="EMBL" id="DXDC01000191">
    <property type="protein sequence ID" value="HIY65911.1"/>
    <property type="molecule type" value="Genomic_DNA"/>
</dbReference>
<evidence type="ECO:0000256" key="4">
    <source>
        <dbReference type="SAM" id="Phobius"/>
    </source>
</evidence>
<dbReference type="Gene3D" id="1.20.5.1930">
    <property type="match status" value="1"/>
</dbReference>
<keyword evidence="2 6" id="KW-0418">Kinase</keyword>
<dbReference type="GO" id="GO:0000155">
    <property type="term" value="F:phosphorelay sensor kinase activity"/>
    <property type="evidence" value="ECO:0007669"/>
    <property type="project" value="InterPro"/>
</dbReference>
<gene>
    <name evidence="6" type="ORF">H9830_06505</name>
</gene>
<keyword evidence="4" id="KW-0812">Transmembrane</keyword>